<keyword evidence="1" id="KW-1133">Transmembrane helix</keyword>
<protein>
    <recommendedName>
        <fullName evidence="4">DUF4190 domain-containing protein</fullName>
    </recommendedName>
</protein>
<keyword evidence="3" id="KW-1185">Reference proteome</keyword>
<reference evidence="2" key="1">
    <citation type="submission" date="2022-12" db="EMBL/GenBank/DDBJ databases">
        <title>New Phytohabitans aurantiacus sp. RD004123 nov., an actinomycete isolated from soil.</title>
        <authorList>
            <person name="Triningsih D.W."/>
            <person name="Harunari E."/>
            <person name="Igarashi Y."/>
        </authorList>
    </citation>
    <scope>NUCLEOTIDE SEQUENCE</scope>
    <source>
        <strain evidence="2">RD004123</strain>
    </source>
</reference>
<evidence type="ECO:0000313" key="2">
    <source>
        <dbReference type="EMBL" id="GLH98008.1"/>
    </source>
</evidence>
<evidence type="ECO:0000313" key="3">
    <source>
        <dbReference type="Proteomes" id="UP001144280"/>
    </source>
</evidence>
<dbReference type="RefSeq" id="WP_281896453.1">
    <property type="nucleotide sequence ID" value="NZ_BSDI01000013.1"/>
</dbReference>
<comment type="caution">
    <text evidence="2">The sequence shown here is derived from an EMBL/GenBank/DDBJ whole genome shotgun (WGS) entry which is preliminary data.</text>
</comment>
<evidence type="ECO:0000256" key="1">
    <source>
        <dbReference type="SAM" id="Phobius"/>
    </source>
</evidence>
<sequence>MTTPYPPSAAQPANDKTTLFGVLGIVFALCCPIVGIIFSALSLNAAKKAGKPQTLAIIGFVVAALSIIVGIIVQVSARS</sequence>
<feature type="transmembrane region" description="Helical" evidence="1">
    <location>
        <begin position="20"/>
        <end position="43"/>
    </location>
</feature>
<dbReference type="Proteomes" id="UP001144280">
    <property type="component" value="Unassembled WGS sequence"/>
</dbReference>
<name>A0ABQ5QTU2_9ACTN</name>
<gene>
    <name evidence="2" type="ORF">Pa4123_32830</name>
</gene>
<feature type="transmembrane region" description="Helical" evidence="1">
    <location>
        <begin position="55"/>
        <end position="77"/>
    </location>
</feature>
<dbReference type="EMBL" id="BSDI01000013">
    <property type="protein sequence ID" value="GLH98008.1"/>
    <property type="molecule type" value="Genomic_DNA"/>
</dbReference>
<keyword evidence="1" id="KW-0472">Membrane</keyword>
<proteinExistence type="predicted"/>
<organism evidence="2 3">
    <name type="scientific">Phytohabitans aurantiacus</name>
    <dbReference type="NCBI Taxonomy" id="3016789"/>
    <lineage>
        <taxon>Bacteria</taxon>
        <taxon>Bacillati</taxon>
        <taxon>Actinomycetota</taxon>
        <taxon>Actinomycetes</taxon>
        <taxon>Micromonosporales</taxon>
        <taxon>Micromonosporaceae</taxon>
    </lineage>
</organism>
<keyword evidence="1" id="KW-0812">Transmembrane</keyword>
<evidence type="ECO:0008006" key="4">
    <source>
        <dbReference type="Google" id="ProtNLM"/>
    </source>
</evidence>
<accession>A0ABQ5QTU2</accession>